<keyword evidence="1" id="KW-0805">Transcription regulation</keyword>
<dbReference type="InterPro" id="IPR016032">
    <property type="entry name" value="Sig_transdc_resp-reg_C-effctor"/>
</dbReference>
<organism evidence="5 6">
    <name type="scientific">Deefgea piscis</name>
    <dbReference type="NCBI Taxonomy" id="2739061"/>
    <lineage>
        <taxon>Bacteria</taxon>
        <taxon>Pseudomonadati</taxon>
        <taxon>Pseudomonadota</taxon>
        <taxon>Betaproteobacteria</taxon>
        <taxon>Neisseriales</taxon>
        <taxon>Chitinibacteraceae</taxon>
        <taxon>Deefgea</taxon>
    </lineage>
</organism>
<keyword evidence="2" id="KW-0238">DNA-binding</keyword>
<evidence type="ECO:0000256" key="2">
    <source>
        <dbReference type="ARBA" id="ARBA00023125"/>
    </source>
</evidence>
<dbReference type="Proteomes" id="UP000504844">
    <property type="component" value="Chromosome"/>
</dbReference>
<evidence type="ECO:0000256" key="3">
    <source>
        <dbReference type="ARBA" id="ARBA00023163"/>
    </source>
</evidence>
<dbReference type="PRINTS" id="PR00038">
    <property type="entry name" value="HTHLUXR"/>
</dbReference>
<dbReference type="GO" id="GO:0003677">
    <property type="term" value="F:DNA binding"/>
    <property type="evidence" value="ECO:0007669"/>
    <property type="project" value="UniProtKB-KW"/>
</dbReference>
<protein>
    <submittedName>
        <fullName evidence="5">Response regulator transcription factor</fullName>
    </submittedName>
</protein>
<dbReference type="PANTHER" id="PTHR44688:SF16">
    <property type="entry name" value="DNA-BINDING TRANSCRIPTIONAL ACTIVATOR DEVR_DOSR"/>
    <property type="match status" value="1"/>
</dbReference>
<dbReference type="SMART" id="SM00421">
    <property type="entry name" value="HTH_LUXR"/>
    <property type="match status" value="1"/>
</dbReference>
<feature type="domain" description="HTH luxR-type" evidence="4">
    <location>
        <begin position="144"/>
        <end position="209"/>
    </location>
</feature>
<gene>
    <name evidence="5" type="ORF">HQN60_08060</name>
</gene>
<sequence length="209" mass="23225">MSETHCVISKHAEFHALWAQVLADKGPLTQCTEMTPLAALILNPPRSCVLDMRIFLTMPEPLQLMHLAKATSLLLAFSELSVDAELAWLAIGVKACCTPDLPLARLQVIVDVTSRDGIWVSTAALPFLLKGLQHYTASHSVHDTNKNLKQLTPQERKIANLVAQGQSNKLIARELNISDRTVKTHLSTIFSKLNISDRVHLALFMNRQF</sequence>
<evidence type="ECO:0000259" key="4">
    <source>
        <dbReference type="PROSITE" id="PS50043"/>
    </source>
</evidence>
<dbReference type="InterPro" id="IPR000792">
    <property type="entry name" value="Tscrpt_reg_LuxR_C"/>
</dbReference>
<dbReference type="EMBL" id="CP054143">
    <property type="protein sequence ID" value="QKJ66662.1"/>
    <property type="molecule type" value="Genomic_DNA"/>
</dbReference>
<keyword evidence="6" id="KW-1185">Reference proteome</keyword>
<evidence type="ECO:0000256" key="1">
    <source>
        <dbReference type="ARBA" id="ARBA00023015"/>
    </source>
</evidence>
<dbReference type="SUPFAM" id="SSF46894">
    <property type="entry name" value="C-terminal effector domain of the bipartite response regulators"/>
    <property type="match status" value="1"/>
</dbReference>
<dbReference type="Gene3D" id="1.10.10.10">
    <property type="entry name" value="Winged helix-like DNA-binding domain superfamily/Winged helix DNA-binding domain"/>
    <property type="match status" value="1"/>
</dbReference>
<dbReference type="GO" id="GO:0006355">
    <property type="term" value="P:regulation of DNA-templated transcription"/>
    <property type="evidence" value="ECO:0007669"/>
    <property type="project" value="InterPro"/>
</dbReference>
<dbReference type="PROSITE" id="PS50043">
    <property type="entry name" value="HTH_LUXR_2"/>
    <property type="match status" value="1"/>
</dbReference>
<reference evidence="5 6" key="1">
    <citation type="submission" date="2020-05" db="EMBL/GenBank/DDBJ databases">
        <title>Complete genome sequence of Deefgea sp. D17.</title>
        <authorList>
            <person name="Bae J.-W."/>
            <person name="Han J.E."/>
        </authorList>
    </citation>
    <scope>NUCLEOTIDE SEQUENCE [LARGE SCALE GENOMIC DNA]</scope>
    <source>
        <strain evidence="5 6">D17</strain>
    </source>
</reference>
<dbReference type="KEGG" id="dee:HQN60_08060"/>
<keyword evidence="3" id="KW-0804">Transcription</keyword>
<dbReference type="CDD" id="cd06170">
    <property type="entry name" value="LuxR_C_like"/>
    <property type="match status" value="1"/>
</dbReference>
<dbReference type="Pfam" id="PF00196">
    <property type="entry name" value="GerE"/>
    <property type="match status" value="1"/>
</dbReference>
<evidence type="ECO:0000313" key="5">
    <source>
        <dbReference type="EMBL" id="QKJ66662.1"/>
    </source>
</evidence>
<dbReference type="InterPro" id="IPR036388">
    <property type="entry name" value="WH-like_DNA-bd_sf"/>
</dbReference>
<dbReference type="PANTHER" id="PTHR44688">
    <property type="entry name" value="DNA-BINDING TRANSCRIPTIONAL ACTIVATOR DEVR_DOSR"/>
    <property type="match status" value="1"/>
</dbReference>
<evidence type="ECO:0000313" key="6">
    <source>
        <dbReference type="Proteomes" id="UP000504844"/>
    </source>
</evidence>
<proteinExistence type="predicted"/>
<accession>A0A6M8SN45</accession>
<name>A0A6M8SN45_9NEIS</name>
<dbReference type="AlphaFoldDB" id="A0A6M8SN45"/>
<dbReference type="RefSeq" id="WP_173533166.1">
    <property type="nucleotide sequence ID" value="NZ_CP054143.1"/>
</dbReference>